<name>A0A3M7TSP6_9BACI</name>
<accession>A0A3M7TSP6</accession>
<keyword evidence="2" id="KW-0178">Competence</keyword>
<evidence type="ECO:0000313" key="5">
    <source>
        <dbReference type="Proteomes" id="UP000278746"/>
    </source>
</evidence>
<gene>
    <name evidence="4" type="ORF">EBO34_01260</name>
</gene>
<comment type="subcellular location">
    <subcellularLocation>
        <location evidence="1">Cell surface</location>
    </subcellularLocation>
</comment>
<dbReference type="EMBL" id="RHIB01000001">
    <property type="protein sequence ID" value="RNA68626.1"/>
    <property type="molecule type" value="Genomic_DNA"/>
</dbReference>
<dbReference type="Pfam" id="PF07963">
    <property type="entry name" value="N_methyl"/>
    <property type="match status" value="1"/>
</dbReference>
<dbReference type="GO" id="GO:0030420">
    <property type="term" value="P:establishment of competence for transformation"/>
    <property type="evidence" value="ECO:0007669"/>
    <property type="project" value="UniProtKB-KW"/>
</dbReference>
<organism evidence="4 5">
    <name type="scientific">Alteribacter keqinensis</name>
    <dbReference type="NCBI Taxonomy" id="2483800"/>
    <lineage>
        <taxon>Bacteria</taxon>
        <taxon>Bacillati</taxon>
        <taxon>Bacillota</taxon>
        <taxon>Bacilli</taxon>
        <taxon>Bacillales</taxon>
        <taxon>Bacillaceae</taxon>
        <taxon>Alteribacter</taxon>
    </lineage>
</organism>
<dbReference type="InterPro" id="IPR012902">
    <property type="entry name" value="N_methyl_site"/>
</dbReference>
<keyword evidence="3" id="KW-1133">Transmembrane helix</keyword>
<feature type="transmembrane region" description="Helical" evidence="3">
    <location>
        <begin position="12"/>
        <end position="37"/>
    </location>
</feature>
<dbReference type="NCBIfam" id="TIGR02532">
    <property type="entry name" value="IV_pilin_GFxxxE"/>
    <property type="match status" value="1"/>
</dbReference>
<protein>
    <submittedName>
        <fullName evidence="4">Prepilin-type N-terminal cleavage/methylation domain-containing protein</fullName>
    </submittedName>
</protein>
<evidence type="ECO:0000256" key="3">
    <source>
        <dbReference type="SAM" id="Phobius"/>
    </source>
</evidence>
<evidence type="ECO:0000313" key="4">
    <source>
        <dbReference type="EMBL" id="RNA68626.1"/>
    </source>
</evidence>
<dbReference type="OrthoDB" id="2080124at2"/>
<keyword evidence="3" id="KW-0812">Transmembrane</keyword>
<dbReference type="AlphaFoldDB" id="A0A3M7TSP6"/>
<dbReference type="PROSITE" id="PS00409">
    <property type="entry name" value="PROKAR_NTER_METHYL"/>
    <property type="match status" value="1"/>
</dbReference>
<evidence type="ECO:0000256" key="1">
    <source>
        <dbReference type="ARBA" id="ARBA00004241"/>
    </source>
</evidence>
<dbReference type="Proteomes" id="UP000278746">
    <property type="component" value="Unassembled WGS sequence"/>
</dbReference>
<reference evidence="4 5" key="1">
    <citation type="submission" date="2018-10" db="EMBL/GenBank/DDBJ databases">
        <title>Bacillus Keqinensis sp. nov., a moderately halophilic bacterium isolated from a saline-alkaline lake.</title>
        <authorList>
            <person name="Wang H."/>
        </authorList>
    </citation>
    <scope>NUCLEOTIDE SEQUENCE [LARGE SCALE GENOMIC DNA]</scope>
    <source>
        <strain evidence="4 5">KQ-3</strain>
    </source>
</reference>
<sequence>MMKKIRNSNQKGVTLIELLAALALFGLIGAIAITFLIQANLFHVRTGADISLTQEANLVVSELRSIHQREEMGDSYTICIEDGYLFHNHTRISSIPFDSFKIYSDKDLVSGPHCEEGILRAEALPLSFTIVNKSSSYDLLTTLTPSNQPFNYTTD</sequence>
<keyword evidence="3" id="KW-0472">Membrane</keyword>
<keyword evidence="5" id="KW-1185">Reference proteome</keyword>
<evidence type="ECO:0000256" key="2">
    <source>
        <dbReference type="ARBA" id="ARBA00023287"/>
    </source>
</evidence>
<dbReference type="GO" id="GO:0009986">
    <property type="term" value="C:cell surface"/>
    <property type="evidence" value="ECO:0007669"/>
    <property type="project" value="UniProtKB-SubCell"/>
</dbReference>
<proteinExistence type="predicted"/>
<comment type="caution">
    <text evidence="4">The sequence shown here is derived from an EMBL/GenBank/DDBJ whole genome shotgun (WGS) entry which is preliminary data.</text>
</comment>